<dbReference type="KEGG" id="psin:CAK95_15935"/>
<evidence type="ECO:0000256" key="3">
    <source>
        <dbReference type="ARBA" id="ARBA00023004"/>
    </source>
</evidence>
<keyword evidence="3" id="KW-0408">Iron</keyword>
<keyword evidence="1" id="KW-0479">Metal-binding</keyword>
<dbReference type="InterPro" id="IPR004843">
    <property type="entry name" value="Calcineurin-like_PHP"/>
</dbReference>
<dbReference type="RefSeq" id="WP_086088799.1">
    <property type="nucleotide sequence ID" value="NZ_CP021112.1"/>
</dbReference>
<dbReference type="PANTHER" id="PTHR42988">
    <property type="entry name" value="PHOSPHOHYDROLASE"/>
    <property type="match status" value="1"/>
</dbReference>
<dbReference type="PANTHER" id="PTHR42988:SF2">
    <property type="entry name" value="CYCLIC NUCLEOTIDE PHOSPHODIESTERASE CBUA0032-RELATED"/>
    <property type="match status" value="1"/>
</dbReference>
<keyword evidence="6" id="KW-1185">Reference proteome</keyword>
<protein>
    <submittedName>
        <fullName evidence="5">Metallophosphatase</fullName>
    </submittedName>
</protein>
<dbReference type="STRING" id="1235591.CAK95_15935"/>
<name>A0A1W6ZSS5_9HYPH</name>
<dbReference type="SUPFAM" id="SSF56300">
    <property type="entry name" value="Metallo-dependent phosphatases"/>
    <property type="match status" value="1"/>
</dbReference>
<dbReference type="Pfam" id="PF00149">
    <property type="entry name" value="Metallophos"/>
    <property type="match status" value="1"/>
</dbReference>
<dbReference type="EMBL" id="CP021112">
    <property type="protein sequence ID" value="ARQ00403.1"/>
    <property type="molecule type" value="Genomic_DNA"/>
</dbReference>
<dbReference type="GO" id="GO:0046872">
    <property type="term" value="F:metal ion binding"/>
    <property type="evidence" value="ECO:0007669"/>
    <property type="project" value="UniProtKB-KW"/>
</dbReference>
<dbReference type="InterPro" id="IPR050884">
    <property type="entry name" value="CNP_phosphodiesterase-III"/>
</dbReference>
<sequence>MFLLGHISDPHLGPMPSAKIRELAGKRVLGYMNWHRRRKTFHRGEVLSRIVSDLKAHHPSHIAVTGDILNLALPGEFAPSRVWLDTVGPAHDVTFVPGNHDAYVRKAAREWHSHWGDFMKGDTTGPDQFPFVRRRGDVALIGLSSAVATAPFMATGKIGAPQLHALPDILDKLAAAGLFRVILIHHPPITKPQHRFKRLIDAAKFREVLQKHGTELVLHGHDHINSVVYLEGPSAKIPAVGVPSASAFGGEGDLAAYNLYTIAKQGNAWSCKALTRGFHQGSDLIEEMGRRELMI</sequence>
<evidence type="ECO:0000313" key="6">
    <source>
        <dbReference type="Proteomes" id="UP000194137"/>
    </source>
</evidence>
<comment type="similarity">
    <text evidence="4">Belongs to the cyclic nucleotide phosphodiesterase class-III family.</text>
</comment>
<dbReference type="GO" id="GO:0016787">
    <property type="term" value="F:hydrolase activity"/>
    <property type="evidence" value="ECO:0007669"/>
    <property type="project" value="UniProtKB-KW"/>
</dbReference>
<evidence type="ECO:0000256" key="4">
    <source>
        <dbReference type="ARBA" id="ARBA00025742"/>
    </source>
</evidence>
<evidence type="ECO:0000256" key="1">
    <source>
        <dbReference type="ARBA" id="ARBA00022723"/>
    </source>
</evidence>
<keyword evidence="2" id="KW-0378">Hydrolase</keyword>
<dbReference type="Proteomes" id="UP000194137">
    <property type="component" value="Chromosome"/>
</dbReference>
<dbReference type="AlphaFoldDB" id="A0A1W6ZSS5"/>
<dbReference type="Gene3D" id="3.60.21.10">
    <property type="match status" value="1"/>
</dbReference>
<gene>
    <name evidence="5" type="ORF">CAK95_15935</name>
</gene>
<organism evidence="5 6">
    <name type="scientific">Pseudorhodoplanes sinuspersici</name>
    <dbReference type="NCBI Taxonomy" id="1235591"/>
    <lineage>
        <taxon>Bacteria</taxon>
        <taxon>Pseudomonadati</taxon>
        <taxon>Pseudomonadota</taxon>
        <taxon>Alphaproteobacteria</taxon>
        <taxon>Hyphomicrobiales</taxon>
        <taxon>Pseudorhodoplanes</taxon>
    </lineage>
</organism>
<accession>A0A1W6ZSS5</accession>
<evidence type="ECO:0000313" key="5">
    <source>
        <dbReference type="EMBL" id="ARQ00403.1"/>
    </source>
</evidence>
<evidence type="ECO:0000256" key="2">
    <source>
        <dbReference type="ARBA" id="ARBA00022801"/>
    </source>
</evidence>
<proteinExistence type="inferred from homology"/>
<dbReference type="OrthoDB" id="9794568at2"/>
<reference evidence="5 6" key="1">
    <citation type="submission" date="2017-05" db="EMBL/GenBank/DDBJ databases">
        <title>Full genome sequence of Pseudorhodoplanes sinuspersici.</title>
        <authorList>
            <person name="Dastgheib S.M.M."/>
            <person name="Shavandi M."/>
            <person name="Tirandaz H."/>
        </authorList>
    </citation>
    <scope>NUCLEOTIDE SEQUENCE [LARGE SCALE GENOMIC DNA]</scope>
    <source>
        <strain evidence="5 6">RIPI110</strain>
    </source>
</reference>
<dbReference type="InterPro" id="IPR029052">
    <property type="entry name" value="Metallo-depent_PP-like"/>
</dbReference>